<dbReference type="RefSeq" id="WP_259477640.1">
    <property type="nucleotide sequence ID" value="NZ_BAAAQY010000001.1"/>
</dbReference>
<reference evidence="2 3" key="1">
    <citation type="journal article" date="2019" name="Int. J. Syst. Evol. Microbiol.">
        <title>The Global Catalogue of Microorganisms (GCM) 10K type strain sequencing project: providing services to taxonomists for standard genome sequencing and annotation.</title>
        <authorList>
            <consortium name="The Broad Institute Genomics Platform"/>
            <consortium name="The Broad Institute Genome Sequencing Center for Infectious Disease"/>
            <person name="Wu L."/>
            <person name="Ma J."/>
        </authorList>
    </citation>
    <scope>NUCLEOTIDE SEQUENCE [LARGE SCALE GENOMIC DNA]</scope>
    <source>
        <strain evidence="2 3">JCM 16117</strain>
    </source>
</reference>
<keyword evidence="3" id="KW-1185">Reference proteome</keyword>
<name>A0ABN3D923_9MICO</name>
<comment type="caution">
    <text evidence="2">The sequence shown here is derived from an EMBL/GenBank/DDBJ whole genome shotgun (WGS) entry which is preliminary data.</text>
</comment>
<proteinExistence type="predicted"/>
<evidence type="ECO:0000313" key="2">
    <source>
        <dbReference type="EMBL" id="GAA2224090.1"/>
    </source>
</evidence>
<dbReference type="InterPro" id="IPR025349">
    <property type="entry name" value="DUF4253"/>
</dbReference>
<evidence type="ECO:0000259" key="1">
    <source>
        <dbReference type="Pfam" id="PF14062"/>
    </source>
</evidence>
<feature type="domain" description="DUF4253" evidence="1">
    <location>
        <begin position="57"/>
        <end position="165"/>
    </location>
</feature>
<organism evidence="2 3">
    <name type="scientific">Herbiconiux moechotypicola</name>
    <dbReference type="NCBI Taxonomy" id="637393"/>
    <lineage>
        <taxon>Bacteria</taxon>
        <taxon>Bacillati</taxon>
        <taxon>Actinomycetota</taxon>
        <taxon>Actinomycetes</taxon>
        <taxon>Micrococcales</taxon>
        <taxon>Microbacteriaceae</taxon>
        <taxon>Herbiconiux</taxon>
    </lineage>
</organism>
<gene>
    <name evidence="2" type="ORF">GCM10009851_04250</name>
</gene>
<evidence type="ECO:0000313" key="3">
    <source>
        <dbReference type="Proteomes" id="UP001500929"/>
    </source>
</evidence>
<accession>A0ABN3D923</accession>
<dbReference type="EMBL" id="BAAAQY010000001">
    <property type="protein sequence ID" value="GAA2224090.1"/>
    <property type="molecule type" value="Genomic_DNA"/>
</dbReference>
<sequence length="165" mass="18156">MTHDSSEPPPLTFAEPGSTWAALAARFPATGNWPIHVGGGHRERPWELDDDTRNLPLALIKVDDPADCLAELGWSGAINAGMLGVDARVVLKSWQSRFGAYVHSTSGGSLSVRVTRPPRTIAEARLVAREHFHFCRYDSQFHGMGGIAPSVATLVANHQWDFWWD</sequence>
<dbReference type="Proteomes" id="UP001500929">
    <property type="component" value="Unassembled WGS sequence"/>
</dbReference>
<protein>
    <recommendedName>
        <fullName evidence="1">DUF4253 domain-containing protein</fullName>
    </recommendedName>
</protein>
<dbReference type="Pfam" id="PF14062">
    <property type="entry name" value="DUF4253"/>
    <property type="match status" value="1"/>
</dbReference>